<evidence type="ECO:0000256" key="1">
    <source>
        <dbReference type="ARBA" id="ARBA00012528"/>
    </source>
</evidence>
<dbReference type="CDD" id="cd01949">
    <property type="entry name" value="GGDEF"/>
    <property type="match status" value="1"/>
</dbReference>
<comment type="catalytic activity">
    <reaction evidence="2">
        <text>2 GTP = 3',3'-c-di-GMP + 2 diphosphate</text>
        <dbReference type="Rhea" id="RHEA:24898"/>
        <dbReference type="ChEBI" id="CHEBI:33019"/>
        <dbReference type="ChEBI" id="CHEBI:37565"/>
        <dbReference type="ChEBI" id="CHEBI:58805"/>
        <dbReference type="EC" id="2.7.7.65"/>
    </reaction>
</comment>
<dbReference type="NCBIfam" id="TIGR00254">
    <property type="entry name" value="GGDEF"/>
    <property type="match status" value="1"/>
</dbReference>
<dbReference type="Pfam" id="PF00990">
    <property type="entry name" value="GGDEF"/>
    <property type="match status" value="1"/>
</dbReference>
<name>A0A5C1Q0A0_9BURK</name>
<evidence type="ECO:0000256" key="3">
    <source>
        <dbReference type="SAM" id="Coils"/>
    </source>
</evidence>
<evidence type="ECO:0000259" key="4">
    <source>
        <dbReference type="PROSITE" id="PS50887"/>
    </source>
</evidence>
<feature type="domain" description="GGDEF" evidence="4">
    <location>
        <begin position="221"/>
        <end position="358"/>
    </location>
</feature>
<reference evidence="5 6" key="1">
    <citation type="submission" date="2019-02" db="EMBL/GenBank/DDBJ databases">
        <title>Complete Genome Sequence and Methylome Analysis of Sphaerotilus natans subsp. sulfidivorans D-507.</title>
        <authorList>
            <person name="Fomenkov A."/>
            <person name="Gridneva E."/>
            <person name="Smolyakov D."/>
            <person name="Dubinina G."/>
            <person name="Vincze T."/>
            <person name="Grabovich M."/>
            <person name="Roberts R.J."/>
        </authorList>
    </citation>
    <scope>NUCLEOTIDE SEQUENCE [LARGE SCALE GENOMIC DNA]</scope>
    <source>
        <strain evidence="5 6">D-507</strain>
    </source>
</reference>
<dbReference type="GO" id="GO:1902201">
    <property type="term" value="P:negative regulation of bacterial-type flagellum-dependent cell motility"/>
    <property type="evidence" value="ECO:0007669"/>
    <property type="project" value="TreeGrafter"/>
</dbReference>
<dbReference type="PANTHER" id="PTHR45138">
    <property type="entry name" value="REGULATORY COMPONENTS OF SENSORY TRANSDUCTION SYSTEM"/>
    <property type="match status" value="1"/>
</dbReference>
<dbReference type="InterPro" id="IPR050469">
    <property type="entry name" value="Diguanylate_Cyclase"/>
</dbReference>
<dbReference type="SMART" id="SM00267">
    <property type="entry name" value="GGDEF"/>
    <property type="match status" value="1"/>
</dbReference>
<organism evidence="5 6">
    <name type="scientific">Sphaerotilus sulfidivorans</name>
    <dbReference type="NCBI Taxonomy" id="639200"/>
    <lineage>
        <taxon>Bacteria</taxon>
        <taxon>Pseudomonadati</taxon>
        <taxon>Pseudomonadota</taxon>
        <taxon>Betaproteobacteria</taxon>
        <taxon>Burkholderiales</taxon>
        <taxon>Sphaerotilaceae</taxon>
        <taxon>Sphaerotilus</taxon>
    </lineage>
</organism>
<evidence type="ECO:0000313" key="5">
    <source>
        <dbReference type="EMBL" id="QEM99481.1"/>
    </source>
</evidence>
<accession>A0A5C1Q0A0</accession>
<dbReference type="EC" id="2.7.7.65" evidence="1"/>
<dbReference type="PROSITE" id="PS50887">
    <property type="entry name" value="GGDEF"/>
    <property type="match status" value="1"/>
</dbReference>
<evidence type="ECO:0000256" key="2">
    <source>
        <dbReference type="ARBA" id="ARBA00034247"/>
    </source>
</evidence>
<gene>
    <name evidence="5" type="ORF">EWH46_00975</name>
</gene>
<dbReference type="Gene3D" id="3.30.70.270">
    <property type="match status" value="1"/>
</dbReference>
<evidence type="ECO:0000313" key="6">
    <source>
        <dbReference type="Proteomes" id="UP000323522"/>
    </source>
</evidence>
<feature type="coiled-coil region" evidence="3">
    <location>
        <begin position="146"/>
        <end position="187"/>
    </location>
</feature>
<dbReference type="EMBL" id="CP035708">
    <property type="protein sequence ID" value="QEM99481.1"/>
    <property type="molecule type" value="Genomic_DNA"/>
</dbReference>
<keyword evidence="3" id="KW-0175">Coiled coil</keyword>
<dbReference type="GO" id="GO:0005886">
    <property type="term" value="C:plasma membrane"/>
    <property type="evidence" value="ECO:0007669"/>
    <property type="project" value="TreeGrafter"/>
</dbReference>
<protein>
    <recommendedName>
        <fullName evidence="1">diguanylate cyclase</fullName>
        <ecNumber evidence="1">2.7.7.65</ecNumber>
    </recommendedName>
</protein>
<dbReference type="PANTHER" id="PTHR45138:SF9">
    <property type="entry name" value="DIGUANYLATE CYCLASE DGCM-RELATED"/>
    <property type="match status" value="1"/>
</dbReference>
<proteinExistence type="predicted"/>
<dbReference type="KEGG" id="snn:EWH46_00975"/>
<dbReference type="SUPFAM" id="SSF55073">
    <property type="entry name" value="Nucleotide cyclase"/>
    <property type="match status" value="1"/>
</dbReference>
<dbReference type="FunFam" id="3.30.70.270:FF:000001">
    <property type="entry name" value="Diguanylate cyclase domain protein"/>
    <property type="match status" value="1"/>
</dbReference>
<dbReference type="OrthoDB" id="9813903at2"/>
<dbReference type="InterPro" id="IPR000160">
    <property type="entry name" value="GGDEF_dom"/>
</dbReference>
<dbReference type="InterPro" id="IPR043128">
    <property type="entry name" value="Rev_trsase/Diguanyl_cyclase"/>
</dbReference>
<dbReference type="AlphaFoldDB" id="A0A5C1Q0A0"/>
<dbReference type="InterPro" id="IPR029787">
    <property type="entry name" value="Nucleotide_cyclase"/>
</dbReference>
<dbReference type="GO" id="GO:0043709">
    <property type="term" value="P:cell adhesion involved in single-species biofilm formation"/>
    <property type="evidence" value="ECO:0007669"/>
    <property type="project" value="TreeGrafter"/>
</dbReference>
<dbReference type="GO" id="GO:0052621">
    <property type="term" value="F:diguanylate cyclase activity"/>
    <property type="evidence" value="ECO:0007669"/>
    <property type="project" value="UniProtKB-EC"/>
</dbReference>
<dbReference type="Proteomes" id="UP000323522">
    <property type="component" value="Chromosome"/>
</dbReference>
<sequence>MTPGHHVRMARGAKTMKNTENVERAADIVRDALNLMRKHSVPMHPVNYAVWHAYASGENLDLRNAIDRYMLQHLHLDDAVTEALYRRHVIGSSADPALLQRMSERMSSALGQAAESAARAGDQTAAYGSSLSRFQDGLAGQALPGLEEILATTRQMQAAIQALQRQLGDSRQEIGQLRDELERVRQENLTDTLTGLPNRRAFEQRLAACMTLAASAGMNSHAPCLLMLDIDHFKRVNDSYGHGTGDQVLCTVAAALQAGTPDNALAARIGGEEFVMLLPAMQLQSARLVAEQLRQKVATLRTPARSKTGAELQVQVTISIGLTSLQRGETGRQFIERADQALYQSKHGGRDRITVRMG</sequence>